<proteinExistence type="predicted"/>
<protein>
    <submittedName>
        <fullName evidence="2">Uncharacterized protein</fullName>
    </submittedName>
</protein>
<accession>A0A3N0YNL9</accession>
<evidence type="ECO:0000256" key="1">
    <source>
        <dbReference type="SAM" id="MobiDB-lite"/>
    </source>
</evidence>
<dbReference type="EMBL" id="RJVU01035218">
    <property type="protein sequence ID" value="ROL47797.1"/>
    <property type="molecule type" value="Genomic_DNA"/>
</dbReference>
<keyword evidence="3" id="KW-1185">Reference proteome</keyword>
<dbReference type="AlphaFoldDB" id="A0A3N0YNL9"/>
<dbReference type="Proteomes" id="UP000281406">
    <property type="component" value="Unassembled WGS sequence"/>
</dbReference>
<evidence type="ECO:0000313" key="2">
    <source>
        <dbReference type="EMBL" id="ROL47797.1"/>
    </source>
</evidence>
<evidence type="ECO:0000313" key="3">
    <source>
        <dbReference type="Proteomes" id="UP000281406"/>
    </source>
</evidence>
<comment type="caution">
    <text evidence="2">The sequence shown here is derived from an EMBL/GenBank/DDBJ whole genome shotgun (WGS) entry which is preliminary data.</text>
</comment>
<sequence length="102" mass="11097">MNTEQSPPPYNPYYPPQYPNATQGNAGQPTAGVMPPVVVHVDMGIPDSAPPEYTLGFENENCFSDAVIRRVSGDGHAAHTGRKAQIQHQSRRVHLCCSELVP</sequence>
<organism evidence="2 3">
    <name type="scientific">Anabarilius grahami</name>
    <name type="common">Kanglang fish</name>
    <name type="synonym">Barilius grahami</name>
    <dbReference type="NCBI Taxonomy" id="495550"/>
    <lineage>
        <taxon>Eukaryota</taxon>
        <taxon>Metazoa</taxon>
        <taxon>Chordata</taxon>
        <taxon>Craniata</taxon>
        <taxon>Vertebrata</taxon>
        <taxon>Euteleostomi</taxon>
        <taxon>Actinopterygii</taxon>
        <taxon>Neopterygii</taxon>
        <taxon>Teleostei</taxon>
        <taxon>Ostariophysi</taxon>
        <taxon>Cypriniformes</taxon>
        <taxon>Xenocyprididae</taxon>
        <taxon>Xenocypridinae</taxon>
        <taxon>Xenocypridinae incertae sedis</taxon>
        <taxon>Anabarilius</taxon>
    </lineage>
</organism>
<reference evidence="2 3" key="1">
    <citation type="submission" date="2018-10" db="EMBL/GenBank/DDBJ databases">
        <title>Genome assembly for a Yunnan-Guizhou Plateau 3E fish, Anabarilius grahami (Regan), and its evolutionary and genetic applications.</title>
        <authorList>
            <person name="Jiang W."/>
        </authorList>
    </citation>
    <scope>NUCLEOTIDE SEQUENCE [LARGE SCALE GENOMIC DNA]</scope>
    <source>
        <strain evidence="2">AG-KIZ</strain>
        <tissue evidence="2">Muscle</tissue>
    </source>
</reference>
<feature type="compositionally biased region" description="Pro residues" evidence="1">
    <location>
        <begin position="1"/>
        <end position="18"/>
    </location>
</feature>
<feature type="region of interest" description="Disordered" evidence="1">
    <location>
        <begin position="1"/>
        <end position="31"/>
    </location>
</feature>
<dbReference type="OrthoDB" id="7933078at2759"/>
<name>A0A3N0YNL9_ANAGA</name>
<gene>
    <name evidence="2" type="ORF">DPX16_18074</name>
</gene>